<protein>
    <submittedName>
        <fullName evidence="6">KipI family sensor histidine kinase inhibitor</fullName>
    </submittedName>
</protein>
<dbReference type="InterPro" id="IPR052708">
    <property type="entry name" value="PxpC"/>
</dbReference>
<evidence type="ECO:0000256" key="2">
    <source>
        <dbReference type="ARBA" id="ARBA00022801"/>
    </source>
</evidence>
<keyword evidence="1" id="KW-0547">Nucleotide-binding</keyword>
<dbReference type="NCBIfam" id="TIGR00724">
    <property type="entry name" value="urea_amlyse_rel"/>
    <property type="match status" value="1"/>
</dbReference>
<evidence type="ECO:0000259" key="5">
    <source>
        <dbReference type="SMART" id="SM00797"/>
    </source>
</evidence>
<reference evidence="6 7" key="1">
    <citation type="submission" date="2020-08" db="EMBL/GenBank/DDBJ databases">
        <title>Genomic Encyclopedia of Type Strains, Phase IV (KMG-IV): sequencing the most valuable type-strain genomes for metagenomic binning, comparative biology and taxonomic classification.</title>
        <authorList>
            <person name="Goeker M."/>
        </authorList>
    </citation>
    <scope>NUCLEOTIDE SEQUENCE [LARGE SCALE GENOMIC DNA]</scope>
    <source>
        <strain evidence="6 7">DSM 102238</strain>
    </source>
</reference>
<feature type="domain" description="Carboxyltransferase" evidence="4">
    <location>
        <begin position="14"/>
        <end position="204"/>
    </location>
</feature>
<dbReference type="RefSeq" id="WP_312857503.1">
    <property type="nucleotide sequence ID" value="NZ_JACIEK010000021.1"/>
</dbReference>
<dbReference type="SUPFAM" id="SSF160467">
    <property type="entry name" value="PH0987 N-terminal domain-like"/>
    <property type="match status" value="1"/>
</dbReference>
<comment type="caution">
    <text evidence="6">The sequence shown here is derived from an EMBL/GenBank/DDBJ whole genome shotgun (WGS) entry which is preliminary data.</text>
</comment>
<keyword evidence="2" id="KW-0378">Hydrolase</keyword>
<sequence>MRSALPDTPGETALRLLPMGRGGLLVELADLDETLALFDALTRDPVAGVREIIPAARTLLVTFDPFALSQNALTEALGGRIGQRPNAAAGPLVEIPVVYDGEDLGKVADLLGLGVEEVVHRHEAADYVVAFTGFAPGFAYLAGGDPRLNVARRVSPRTQVPAGAVGLAGEFSGIYPKTSPGGWQLIGRTTLVLFDIERHPASLLQPGHRVRFRSIAGDKPYEMATPRPVDAVAPVDAPNALEILTLATPVLFQDLGRPGLSDQGIGRSGAADRASCRAANRLVGNPVETAVLEITLGGFGFRMHGRGVMGLAGAPMPISVVGANGLRLEAVAETPLALDDGDVVSLGFPETGMRSYLALRGGFGVTPVLGSASADTLAQIGPAALRPGDVVPILSRTGGAAVALDRRPVSALPRAGDVVVLDVAMGPRTDWFTEEAVRQFLGQAWAVTPQSSRIGIRLDGTPLARRIAAELPSEATVHGAIQVPPSGLPVLFLADHPLTGGYPVIAGVADHHLDLAAQIPIGARIRFQAIQPFEPRLSRRMM</sequence>
<dbReference type="Gene3D" id="2.40.100.10">
    <property type="entry name" value="Cyclophilin-like"/>
    <property type="match status" value="2"/>
</dbReference>
<dbReference type="Pfam" id="PF02682">
    <property type="entry name" value="CT_C_D"/>
    <property type="match status" value="1"/>
</dbReference>
<dbReference type="EMBL" id="JACIEK010000021">
    <property type="protein sequence ID" value="MBB4000460.1"/>
    <property type="molecule type" value="Genomic_DNA"/>
</dbReference>
<dbReference type="InterPro" id="IPR003833">
    <property type="entry name" value="CT_C_D"/>
</dbReference>
<dbReference type="SMART" id="SM00797">
    <property type="entry name" value="AHS2"/>
    <property type="match status" value="1"/>
</dbReference>
<dbReference type="InterPro" id="IPR003778">
    <property type="entry name" value="CT_A_B"/>
</dbReference>
<dbReference type="GO" id="GO:0016787">
    <property type="term" value="F:hydrolase activity"/>
    <property type="evidence" value="ECO:0007669"/>
    <property type="project" value="UniProtKB-KW"/>
</dbReference>
<organism evidence="6 7">
    <name type="scientific">Aureimonas pseudogalii</name>
    <dbReference type="NCBI Taxonomy" id="1744844"/>
    <lineage>
        <taxon>Bacteria</taxon>
        <taxon>Pseudomonadati</taxon>
        <taxon>Pseudomonadota</taxon>
        <taxon>Alphaproteobacteria</taxon>
        <taxon>Hyphomicrobiales</taxon>
        <taxon>Aurantimonadaceae</taxon>
        <taxon>Aureimonas</taxon>
    </lineage>
</organism>
<evidence type="ECO:0000256" key="3">
    <source>
        <dbReference type="ARBA" id="ARBA00022840"/>
    </source>
</evidence>
<dbReference type="PANTHER" id="PTHR43309:SF3">
    <property type="entry name" value="5-OXOPROLINASE SUBUNIT C"/>
    <property type="match status" value="1"/>
</dbReference>
<feature type="domain" description="Carboxyltransferase" evidence="5">
    <location>
        <begin position="262"/>
        <end position="542"/>
    </location>
</feature>
<dbReference type="SUPFAM" id="SSF50891">
    <property type="entry name" value="Cyclophilin-like"/>
    <property type="match status" value="2"/>
</dbReference>
<dbReference type="Pfam" id="PF02626">
    <property type="entry name" value="CT_A_B"/>
    <property type="match status" value="1"/>
</dbReference>
<evidence type="ECO:0000313" key="6">
    <source>
        <dbReference type="EMBL" id="MBB4000460.1"/>
    </source>
</evidence>
<dbReference type="GO" id="GO:0005524">
    <property type="term" value="F:ATP binding"/>
    <property type="evidence" value="ECO:0007669"/>
    <property type="project" value="UniProtKB-KW"/>
</dbReference>
<dbReference type="SMART" id="SM00796">
    <property type="entry name" value="AHS1"/>
    <property type="match status" value="1"/>
</dbReference>
<keyword evidence="7" id="KW-1185">Reference proteome</keyword>
<dbReference type="Proteomes" id="UP000542776">
    <property type="component" value="Unassembled WGS sequence"/>
</dbReference>
<evidence type="ECO:0000313" key="7">
    <source>
        <dbReference type="Proteomes" id="UP000542776"/>
    </source>
</evidence>
<accession>A0A7W6H8A0</accession>
<evidence type="ECO:0000259" key="4">
    <source>
        <dbReference type="SMART" id="SM00796"/>
    </source>
</evidence>
<gene>
    <name evidence="6" type="ORF">GGR04_004338</name>
</gene>
<dbReference type="InterPro" id="IPR029000">
    <property type="entry name" value="Cyclophilin-like_dom_sf"/>
</dbReference>
<keyword evidence="3" id="KW-0067">ATP-binding</keyword>
<proteinExistence type="predicted"/>
<dbReference type="PANTHER" id="PTHR43309">
    <property type="entry name" value="5-OXOPROLINASE SUBUNIT C"/>
    <property type="match status" value="1"/>
</dbReference>
<evidence type="ECO:0000256" key="1">
    <source>
        <dbReference type="ARBA" id="ARBA00022741"/>
    </source>
</evidence>
<dbReference type="AlphaFoldDB" id="A0A7W6H8A0"/>
<name>A0A7W6H8A0_9HYPH</name>
<dbReference type="Gene3D" id="3.30.1360.40">
    <property type="match status" value="1"/>
</dbReference>